<feature type="domain" description="Lipopolysaccharide assembly protein A" evidence="7">
    <location>
        <begin position="87"/>
        <end position="138"/>
    </location>
</feature>
<evidence type="ECO:0000313" key="9">
    <source>
        <dbReference type="Proteomes" id="UP000438448"/>
    </source>
</evidence>
<feature type="region of interest" description="Disordered" evidence="5">
    <location>
        <begin position="1"/>
        <end position="58"/>
    </location>
</feature>
<dbReference type="GO" id="GO:0005886">
    <property type="term" value="C:plasma membrane"/>
    <property type="evidence" value="ECO:0007669"/>
    <property type="project" value="InterPro"/>
</dbReference>
<feature type="transmembrane region" description="Helical" evidence="6">
    <location>
        <begin position="66"/>
        <end position="86"/>
    </location>
</feature>
<evidence type="ECO:0000256" key="2">
    <source>
        <dbReference type="ARBA" id="ARBA00022692"/>
    </source>
</evidence>
<dbReference type="EMBL" id="WEGK01000003">
    <property type="protein sequence ID" value="MQY18522.1"/>
    <property type="molecule type" value="Genomic_DNA"/>
</dbReference>
<keyword evidence="4 6" id="KW-0472">Membrane</keyword>
<keyword evidence="3 6" id="KW-1133">Transmembrane helix</keyword>
<dbReference type="AlphaFoldDB" id="A0A7K0CZY1"/>
<gene>
    <name evidence="8" type="ORF">NRB20_16010</name>
</gene>
<feature type="compositionally biased region" description="Low complexity" evidence="5">
    <location>
        <begin position="39"/>
        <end position="54"/>
    </location>
</feature>
<sequence>MTSDAASSSGPDTPPRASAAPESPTIPEPATSSEPLAVPDTTTPDTAPATITRPTGKDPLRTRAGATWVSLVAAAIIGIVLLIFILQNLNQARVTLFFWSFELPLGVTILLSLIAGSLVMGLAGGWRILQLRRAAKRA</sequence>
<feature type="compositionally biased region" description="Polar residues" evidence="5">
    <location>
        <begin position="1"/>
        <end position="11"/>
    </location>
</feature>
<dbReference type="Pfam" id="PF06305">
    <property type="entry name" value="LapA_dom"/>
    <property type="match status" value="1"/>
</dbReference>
<comment type="caution">
    <text evidence="8">The sequence shown here is derived from an EMBL/GenBank/DDBJ whole genome shotgun (WGS) entry which is preliminary data.</text>
</comment>
<proteinExistence type="predicted"/>
<dbReference type="RefSeq" id="WP_227833328.1">
    <property type="nucleotide sequence ID" value="NZ_WEGK01000003.1"/>
</dbReference>
<organism evidence="8 9">
    <name type="scientific">Nocardia macrotermitis</name>
    <dbReference type="NCBI Taxonomy" id="2585198"/>
    <lineage>
        <taxon>Bacteria</taxon>
        <taxon>Bacillati</taxon>
        <taxon>Actinomycetota</taxon>
        <taxon>Actinomycetes</taxon>
        <taxon>Mycobacteriales</taxon>
        <taxon>Nocardiaceae</taxon>
        <taxon>Nocardia</taxon>
    </lineage>
</organism>
<keyword evidence="1" id="KW-1003">Cell membrane</keyword>
<evidence type="ECO:0000256" key="1">
    <source>
        <dbReference type="ARBA" id="ARBA00022475"/>
    </source>
</evidence>
<evidence type="ECO:0000313" key="8">
    <source>
        <dbReference type="EMBL" id="MQY18522.1"/>
    </source>
</evidence>
<dbReference type="Proteomes" id="UP000438448">
    <property type="component" value="Unassembled WGS sequence"/>
</dbReference>
<evidence type="ECO:0000256" key="4">
    <source>
        <dbReference type="ARBA" id="ARBA00023136"/>
    </source>
</evidence>
<evidence type="ECO:0000259" key="7">
    <source>
        <dbReference type="Pfam" id="PF06305"/>
    </source>
</evidence>
<reference evidence="8 9" key="1">
    <citation type="submission" date="2019-10" db="EMBL/GenBank/DDBJ databases">
        <title>Nocardia macrotermitis sp. nov. and Nocardia aurantia sp. nov., isolated from the gut of fungus growing-termite Macrotermes natalensis.</title>
        <authorList>
            <person name="Benndorf R."/>
            <person name="Schwitalla J."/>
            <person name="Martin K."/>
            <person name="De Beer W."/>
            <person name="Kaster A.-K."/>
            <person name="Vollmers J."/>
            <person name="Poulsen M."/>
            <person name="Beemelmanns C."/>
        </authorList>
    </citation>
    <scope>NUCLEOTIDE SEQUENCE [LARGE SCALE GENOMIC DNA]</scope>
    <source>
        <strain evidence="8 9">RB20</strain>
    </source>
</reference>
<evidence type="ECO:0000256" key="5">
    <source>
        <dbReference type="SAM" id="MobiDB-lite"/>
    </source>
</evidence>
<accession>A0A7K0CZY1</accession>
<feature type="transmembrane region" description="Helical" evidence="6">
    <location>
        <begin position="106"/>
        <end position="129"/>
    </location>
</feature>
<evidence type="ECO:0000256" key="6">
    <source>
        <dbReference type="SAM" id="Phobius"/>
    </source>
</evidence>
<protein>
    <recommendedName>
        <fullName evidence="7">Lipopolysaccharide assembly protein A domain-containing protein</fullName>
    </recommendedName>
</protein>
<keyword evidence="9" id="KW-1185">Reference proteome</keyword>
<dbReference type="InterPro" id="IPR010445">
    <property type="entry name" value="LapA_dom"/>
</dbReference>
<keyword evidence="2 6" id="KW-0812">Transmembrane</keyword>
<evidence type="ECO:0000256" key="3">
    <source>
        <dbReference type="ARBA" id="ARBA00022989"/>
    </source>
</evidence>
<name>A0A7K0CZY1_9NOCA</name>